<evidence type="ECO:0000256" key="3">
    <source>
        <dbReference type="ARBA" id="ARBA00022553"/>
    </source>
</evidence>
<dbReference type="Gene3D" id="1.10.287.130">
    <property type="match status" value="1"/>
</dbReference>
<dbReference type="AlphaFoldDB" id="A0A5B8YLG5"/>
<dbReference type="SMART" id="SM00388">
    <property type="entry name" value="HisKA"/>
    <property type="match status" value="1"/>
</dbReference>
<dbReference type="CDD" id="cd00075">
    <property type="entry name" value="HATPase"/>
    <property type="match status" value="1"/>
</dbReference>
<dbReference type="InterPro" id="IPR003661">
    <property type="entry name" value="HisK_dim/P_dom"/>
</dbReference>
<evidence type="ECO:0000256" key="4">
    <source>
        <dbReference type="ARBA" id="ARBA00022679"/>
    </source>
</evidence>
<evidence type="ECO:0000256" key="5">
    <source>
        <dbReference type="ARBA" id="ARBA00022777"/>
    </source>
</evidence>
<keyword evidence="5 7" id="KW-0418">Kinase</keyword>
<dbReference type="SUPFAM" id="SSF55874">
    <property type="entry name" value="ATPase domain of HSP90 chaperone/DNA topoisomerase II/histidine kinase"/>
    <property type="match status" value="1"/>
</dbReference>
<dbReference type="Pfam" id="PF02518">
    <property type="entry name" value="HATPase_c"/>
    <property type="match status" value="1"/>
</dbReference>
<dbReference type="RefSeq" id="WP_146831599.1">
    <property type="nucleotide sequence ID" value="NZ_CP042476.1"/>
</dbReference>
<dbReference type="GO" id="GO:0007234">
    <property type="term" value="P:osmosensory signaling via phosphorelay pathway"/>
    <property type="evidence" value="ECO:0007669"/>
    <property type="project" value="TreeGrafter"/>
</dbReference>
<name>A0A5B8YLG5_9FLAO</name>
<dbReference type="PRINTS" id="PR00344">
    <property type="entry name" value="BCTRLSENSOR"/>
</dbReference>
<dbReference type="GO" id="GO:0030295">
    <property type="term" value="F:protein kinase activator activity"/>
    <property type="evidence" value="ECO:0007669"/>
    <property type="project" value="TreeGrafter"/>
</dbReference>
<evidence type="ECO:0000313" key="8">
    <source>
        <dbReference type="Proteomes" id="UP000321954"/>
    </source>
</evidence>
<dbReference type="InterPro" id="IPR003594">
    <property type="entry name" value="HATPase_dom"/>
</dbReference>
<protein>
    <recommendedName>
        <fullName evidence="2">histidine kinase</fullName>
        <ecNumber evidence="2">2.7.13.3</ecNumber>
    </recommendedName>
</protein>
<dbReference type="EMBL" id="CP042476">
    <property type="protein sequence ID" value="QED37106.1"/>
    <property type="molecule type" value="Genomic_DNA"/>
</dbReference>
<reference evidence="7 8" key="1">
    <citation type="submission" date="2019-08" db="EMBL/GenBank/DDBJ databases">
        <title>Antarcticibacterium arcticum sp. nov., a bacterium isolated from marine sediment of the Canadian Beaufort Sea.</title>
        <authorList>
            <person name="Lee Y.M."/>
            <person name="Baek K."/>
            <person name="Lee D.-H."/>
            <person name="Shin S.C."/>
            <person name="Jin Y.K."/>
            <person name="Park Y."/>
        </authorList>
    </citation>
    <scope>NUCLEOTIDE SEQUENCE [LARGE SCALE GENOMIC DNA]</scope>
    <source>
        <strain evidence="7 8">PAMC 28998</strain>
    </source>
</reference>
<dbReference type="PROSITE" id="PS50109">
    <property type="entry name" value="HIS_KIN"/>
    <property type="match status" value="1"/>
</dbReference>
<dbReference type="PANTHER" id="PTHR42878:SF15">
    <property type="entry name" value="BACTERIOPHYTOCHROME"/>
    <property type="match status" value="1"/>
</dbReference>
<evidence type="ECO:0000256" key="1">
    <source>
        <dbReference type="ARBA" id="ARBA00000085"/>
    </source>
</evidence>
<dbReference type="SMART" id="SM00387">
    <property type="entry name" value="HATPase_c"/>
    <property type="match status" value="1"/>
</dbReference>
<comment type="catalytic activity">
    <reaction evidence="1">
        <text>ATP + protein L-histidine = ADP + protein N-phospho-L-histidine.</text>
        <dbReference type="EC" id="2.7.13.3"/>
    </reaction>
</comment>
<keyword evidence="3" id="KW-0597">Phosphoprotein</keyword>
<accession>A0A5B8YLG5</accession>
<keyword evidence="8" id="KW-1185">Reference proteome</keyword>
<dbReference type="SUPFAM" id="SSF47384">
    <property type="entry name" value="Homodimeric domain of signal transducing histidine kinase"/>
    <property type="match status" value="1"/>
</dbReference>
<dbReference type="Proteomes" id="UP000321954">
    <property type="component" value="Chromosome"/>
</dbReference>
<dbReference type="InterPro" id="IPR050351">
    <property type="entry name" value="BphY/WalK/GraS-like"/>
</dbReference>
<proteinExistence type="predicted"/>
<dbReference type="InterPro" id="IPR004358">
    <property type="entry name" value="Sig_transdc_His_kin-like_C"/>
</dbReference>
<sequence length="400" mass="45845">MEKKNYQANEKIRKSVLESYNLPNSCSDPDYDELTFLTAAICQVPVAYLSIIEPTNICFKARYGISLSGINRELSFTQDLLNSGKDLIVLNYKDTPELFDNKEAIYNQKFKFFAGVLLKDSRGYPLGALNILDTVERELNATQKKGLKTLAHQSFKLMEFSKQNNEFQLIQNKLKQKYEELEKFASLVSHDIKSPLANIISLTELLKEENQGKFDEETTQYLNYLVESSYSLRNYVDGILSFYRSEHILEKDYENVDLHQILQQIAKLYEVSDDVILEYPKEAMLHHVNKAALTQVFLNLISNGLKYNKKSIRKIQIKFEEQPFFYHFEVKDNGEGFPEENSSKIFELFTTLDTTDREGNPGSGIGLATVNKLVQSMGGEIKVRSTPGEGSSFSFTIQRL</sequence>
<dbReference type="InterPro" id="IPR005467">
    <property type="entry name" value="His_kinase_dom"/>
</dbReference>
<dbReference type="InterPro" id="IPR036097">
    <property type="entry name" value="HisK_dim/P_sf"/>
</dbReference>
<organism evidence="7 8">
    <name type="scientific">Antarcticibacterium arcticum</name>
    <dbReference type="NCBI Taxonomy" id="2585771"/>
    <lineage>
        <taxon>Bacteria</taxon>
        <taxon>Pseudomonadati</taxon>
        <taxon>Bacteroidota</taxon>
        <taxon>Flavobacteriia</taxon>
        <taxon>Flavobacteriales</taxon>
        <taxon>Flavobacteriaceae</taxon>
        <taxon>Antarcticibacterium</taxon>
    </lineage>
</organism>
<dbReference type="InterPro" id="IPR036890">
    <property type="entry name" value="HATPase_C_sf"/>
</dbReference>
<dbReference type="GO" id="GO:0000155">
    <property type="term" value="F:phosphorelay sensor kinase activity"/>
    <property type="evidence" value="ECO:0007669"/>
    <property type="project" value="InterPro"/>
</dbReference>
<evidence type="ECO:0000259" key="6">
    <source>
        <dbReference type="PROSITE" id="PS50109"/>
    </source>
</evidence>
<keyword evidence="4" id="KW-0808">Transferase</keyword>
<dbReference type="Gene3D" id="3.30.565.10">
    <property type="entry name" value="Histidine kinase-like ATPase, C-terminal domain"/>
    <property type="match status" value="1"/>
</dbReference>
<dbReference type="SUPFAM" id="SSF55781">
    <property type="entry name" value="GAF domain-like"/>
    <property type="match status" value="1"/>
</dbReference>
<dbReference type="GO" id="GO:0000156">
    <property type="term" value="F:phosphorelay response regulator activity"/>
    <property type="evidence" value="ECO:0007669"/>
    <property type="project" value="TreeGrafter"/>
</dbReference>
<dbReference type="PANTHER" id="PTHR42878">
    <property type="entry name" value="TWO-COMPONENT HISTIDINE KINASE"/>
    <property type="match status" value="1"/>
</dbReference>
<gene>
    <name evidence="7" type="ORF">FK178_04995</name>
</gene>
<evidence type="ECO:0000313" key="7">
    <source>
        <dbReference type="EMBL" id="QED37106.1"/>
    </source>
</evidence>
<dbReference type="CDD" id="cd00082">
    <property type="entry name" value="HisKA"/>
    <property type="match status" value="1"/>
</dbReference>
<dbReference type="EC" id="2.7.13.3" evidence="2"/>
<feature type="domain" description="Histidine kinase" evidence="6">
    <location>
        <begin position="187"/>
        <end position="400"/>
    </location>
</feature>
<dbReference type="KEGG" id="anp:FK178_04995"/>
<evidence type="ECO:0000256" key="2">
    <source>
        <dbReference type="ARBA" id="ARBA00012438"/>
    </source>
</evidence>
<dbReference type="OrthoDB" id="9781208at2"/>
<dbReference type="Pfam" id="PF00512">
    <property type="entry name" value="HisKA"/>
    <property type="match status" value="1"/>
</dbReference>